<feature type="region of interest" description="Disordered" evidence="8">
    <location>
        <begin position="514"/>
        <end position="534"/>
    </location>
</feature>
<evidence type="ECO:0000256" key="2">
    <source>
        <dbReference type="ARBA" id="ARBA00007520"/>
    </source>
</evidence>
<dbReference type="PANTHER" id="PTHR23501">
    <property type="entry name" value="MAJOR FACILITATOR SUPERFAMILY"/>
    <property type="match status" value="1"/>
</dbReference>
<feature type="transmembrane region" description="Helical" evidence="9">
    <location>
        <begin position="154"/>
        <end position="173"/>
    </location>
</feature>
<dbReference type="AlphaFoldDB" id="Q93FA2"/>
<comment type="subcellular location">
    <subcellularLocation>
        <location evidence="1">Cell membrane</location>
        <topology evidence="1">Multi-pass membrane protein</topology>
    </subcellularLocation>
</comment>
<dbReference type="PROSITE" id="PS50850">
    <property type="entry name" value="MFS"/>
    <property type="match status" value="1"/>
</dbReference>
<dbReference type="SUPFAM" id="SSF103473">
    <property type="entry name" value="MFS general substrate transporter"/>
    <property type="match status" value="1"/>
</dbReference>
<feature type="transmembrane region" description="Helical" evidence="9">
    <location>
        <begin position="240"/>
        <end position="261"/>
    </location>
</feature>
<evidence type="ECO:0000256" key="5">
    <source>
        <dbReference type="ARBA" id="ARBA00022692"/>
    </source>
</evidence>
<evidence type="ECO:0000256" key="9">
    <source>
        <dbReference type="SAM" id="Phobius"/>
    </source>
</evidence>
<proteinExistence type="inferred from homology"/>
<keyword evidence="7 9" id="KW-0472">Membrane</keyword>
<evidence type="ECO:0000259" key="10">
    <source>
        <dbReference type="PROSITE" id="PS50850"/>
    </source>
</evidence>
<feature type="transmembrane region" description="Helical" evidence="9">
    <location>
        <begin position="347"/>
        <end position="366"/>
    </location>
</feature>
<organism evidence="11">
    <name type="scientific">Streptomyces antibioticus</name>
    <dbReference type="NCBI Taxonomy" id="1890"/>
    <lineage>
        <taxon>Bacteria</taxon>
        <taxon>Bacillati</taxon>
        <taxon>Actinomycetota</taxon>
        <taxon>Actinomycetes</taxon>
        <taxon>Kitasatosporales</taxon>
        <taxon>Streptomycetaceae</taxon>
        <taxon>Streptomyces</taxon>
    </lineage>
</organism>
<dbReference type="InterPro" id="IPR011701">
    <property type="entry name" value="MFS"/>
</dbReference>
<accession>Q93FA2</accession>
<feature type="compositionally biased region" description="Polar residues" evidence="8">
    <location>
        <begin position="525"/>
        <end position="534"/>
    </location>
</feature>
<gene>
    <name evidence="11" type="primary">sim17</name>
</gene>
<feature type="transmembrane region" description="Helical" evidence="9">
    <location>
        <begin position="372"/>
        <end position="400"/>
    </location>
</feature>
<feature type="transmembrane region" description="Helical" evidence="9">
    <location>
        <begin position="179"/>
        <end position="202"/>
    </location>
</feature>
<evidence type="ECO:0000256" key="1">
    <source>
        <dbReference type="ARBA" id="ARBA00004651"/>
    </source>
</evidence>
<protein>
    <submittedName>
        <fullName evidence="11">Sim17</fullName>
    </submittedName>
</protein>
<name>Q93FA2_STRAT</name>
<dbReference type="InterPro" id="IPR020846">
    <property type="entry name" value="MFS_dom"/>
</dbReference>
<evidence type="ECO:0000256" key="7">
    <source>
        <dbReference type="ARBA" id="ARBA00023136"/>
    </source>
</evidence>
<keyword evidence="6 9" id="KW-1133">Transmembrane helix</keyword>
<evidence type="ECO:0000256" key="4">
    <source>
        <dbReference type="ARBA" id="ARBA00022475"/>
    </source>
</evidence>
<feature type="transmembrane region" description="Helical" evidence="9">
    <location>
        <begin position="93"/>
        <end position="111"/>
    </location>
</feature>
<feature type="transmembrane region" description="Helical" evidence="9">
    <location>
        <begin position="62"/>
        <end position="81"/>
    </location>
</feature>
<reference evidence="11" key="1">
    <citation type="journal article" date="2002" name="Arch. Microbiol.">
        <title>Cloning and analysis of the simocyclinone biosynthetic gene cluster of Streptomyces antibioticus Tu 6040.</title>
        <authorList>
            <person name="Galm U."/>
            <person name="Schimana J."/>
            <person name="Fiedler H.-P."/>
            <person name="Schmidt J."/>
            <person name="Li S.-M."/>
            <person name="Heide L."/>
        </authorList>
    </citation>
    <scope>NUCLEOTIDE SEQUENCE</scope>
    <source>
        <strain evidence="11">Tu 6040</strain>
    </source>
</reference>
<dbReference type="InterPro" id="IPR036259">
    <property type="entry name" value="MFS_trans_sf"/>
</dbReference>
<feature type="transmembrane region" description="Helical" evidence="9">
    <location>
        <begin position="26"/>
        <end position="50"/>
    </location>
</feature>
<dbReference type="FunFam" id="1.20.1720.10:FF:000004">
    <property type="entry name" value="EmrB/QacA family drug resistance transporter"/>
    <property type="match status" value="1"/>
</dbReference>
<dbReference type="Gene3D" id="1.20.1720.10">
    <property type="entry name" value="Multidrug resistance protein D"/>
    <property type="match status" value="1"/>
</dbReference>
<feature type="domain" description="Major facilitator superfamily (MFS) profile" evidence="10">
    <location>
        <begin position="27"/>
        <end position="510"/>
    </location>
</feature>
<feature type="transmembrane region" description="Helical" evidence="9">
    <location>
        <begin position="214"/>
        <end position="234"/>
    </location>
</feature>
<comment type="similarity">
    <text evidence="2">Belongs to the major facilitator superfamily. TCR/Tet family.</text>
</comment>
<dbReference type="PANTHER" id="PTHR23501:SF197">
    <property type="entry name" value="COMD"/>
    <property type="match status" value="1"/>
</dbReference>
<feature type="transmembrane region" description="Helical" evidence="9">
    <location>
        <begin position="412"/>
        <end position="433"/>
    </location>
</feature>
<feature type="transmembrane region" description="Helical" evidence="9">
    <location>
        <begin position="483"/>
        <end position="505"/>
    </location>
</feature>
<dbReference type="GO" id="GO:0005886">
    <property type="term" value="C:plasma membrane"/>
    <property type="evidence" value="ECO:0007669"/>
    <property type="project" value="UniProtKB-SubCell"/>
</dbReference>
<sequence>MPDEDAVAVEARPEAPRRPAPRYRGLGVLAVLLGLALSMLDQVIVGTALPTIVGELGGLDELSWVVTAYMVASAAVIPIWGKLSDLYGRRGTYITALVIFLAGSVLAGMAQNMTEIIVFRALQGLGSAGLMVGTFTLIGVLATGPADRIRMQTMIGIVMPVALGAGPLLGGLLTEHVGWRWSFFINVPLCLVALVASALGIPRSPRREKVRIDVLGSVQLTGGVVALTLLLSWAGTRYDWISAPILGLAAVSAALLATLALTQRRAVEPILPSRLFRTRDFTLAQVVGLLVGAGLLGVLVYFPQYLQQVLGVTPTSSGLLLLPFLIGMIVMELAVARRVVKTGPLPVYPIAGGVVAVVGALAMLALGTGTSVLAAALIPLAAGLGIGVLMQSSLIISFACQTDQRDLGAASGVLNLFRTIGGSLGVAVLGSLFSARVEHVLTERIGAHAGRSLAAASGRSTPADIRALPAPVRDAFQSAVVGGLHSVVIGMVVIGVLALATSFFFRRLNIPGPFGQGPGPRPDGNTVSSARNAG</sequence>
<dbReference type="Pfam" id="PF07690">
    <property type="entry name" value="MFS_1"/>
    <property type="match status" value="1"/>
</dbReference>
<evidence type="ECO:0000256" key="6">
    <source>
        <dbReference type="ARBA" id="ARBA00022989"/>
    </source>
</evidence>
<dbReference type="GO" id="GO:0022857">
    <property type="term" value="F:transmembrane transporter activity"/>
    <property type="evidence" value="ECO:0007669"/>
    <property type="project" value="InterPro"/>
</dbReference>
<keyword evidence="3" id="KW-0813">Transport</keyword>
<evidence type="ECO:0000313" key="11">
    <source>
        <dbReference type="EMBL" id="AAL15595.1"/>
    </source>
</evidence>
<dbReference type="EMBL" id="AF322256">
    <property type="protein sequence ID" value="AAL15595.1"/>
    <property type="molecule type" value="Genomic_DNA"/>
</dbReference>
<evidence type="ECO:0000256" key="8">
    <source>
        <dbReference type="SAM" id="MobiDB-lite"/>
    </source>
</evidence>
<evidence type="ECO:0000256" key="3">
    <source>
        <dbReference type="ARBA" id="ARBA00022448"/>
    </source>
</evidence>
<feature type="transmembrane region" description="Helical" evidence="9">
    <location>
        <begin position="281"/>
        <end position="302"/>
    </location>
</feature>
<dbReference type="InterPro" id="IPR004638">
    <property type="entry name" value="EmrB-like"/>
</dbReference>
<feature type="transmembrane region" description="Helical" evidence="9">
    <location>
        <begin position="314"/>
        <end position="335"/>
    </location>
</feature>
<keyword evidence="4" id="KW-1003">Cell membrane</keyword>
<dbReference type="Gene3D" id="1.20.1250.20">
    <property type="entry name" value="MFS general substrate transporter like domains"/>
    <property type="match status" value="1"/>
</dbReference>
<feature type="transmembrane region" description="Helical" evidence="9">
    <location>
        <begin position="117"/>
        <end position="142"/>
    </location>
</feature>
<dbReference type="NCBIfam" id="TIGR00711">
    <property type="entry name" value="efflux_EmrB"/>
    <property type="match status" value="1"/>
</dbReference>
<keyword evidence="5 9" id="KW-0812">Transmembrane</keyword>